<dbReference type="RefSeq" id="WP_144277485.1">
    <property type="nucleotide sequence ID" value="NZ_CP041730.1"/>
</dbReference>
<dbReference type="PANTHER" id="PTHR43539:SF78">
    <property type="entry name" value="FLAVIN-CONTAINING MONOOXYGENASE"/>
    <property type="match status" value="1"/>
</dbReference>
<dbReference type="AlphaFoldDB" id="A0A516SD61"/>
<keyword evidence="3" id="KW-1185">Reference proteome</keyword>
<reference evidence="3" key="1">
    <citation type="submission" date="2019-07" db="EMBL/GenBank/DDBJ databases">
        <title>Chitinimonas sp. nov., isolated from Ny-Alesund, arctica soil.</title>
        <authorList>
            <person name="Xu Q."/>
            <person name="Peng F."/>
        </authorList>
    </citation>
    <scope>NUCLEOTIDE SEQUENCE [LARGE SCALE GENOMIC DNA]</scope>
    <source>
        <strain evidence="3">R3-44</strain>
    </source>
</reference>
<dbReference type="PANTHER" id="PTHR43539">
    <property type="entry name" value="FLAVIN-BINDING MONOOXYGENASE-LIKE PROTEIN (AFU_ORTHOLOGUE AFUA_4G09220)"/>
    <property type="match status" value="1"/>
</dbReference>
<protein>
    <submittedName>
        <fullName evidence="2">Monooxygenase</fullName>
    </submittedName>
</protein>
<evidence type="ECO:0000313" key="3">
    <source>
        <dbReference type="Proteomes" id="UP000317550"/>
    </source>
</evidence>
<evidence type="ECO:0000256" key="1">
    <source>
        <dbReference type="ARBA" id="ARBA00023002"/>
    </source>
</evidence>
<name>A0A516SD61_9NEIS</name>
<dbReference type="OrthoDB" id="9808049at2"/>
<gene>
    <name evidence="2" type="ORF">FNU76_06820</name>
</gene>
<dbReference type="PRINTS" id="PR00469">
    <property type="entry name" value="PNDRDTASEII"/>
</dbReference>
<dbReference type="InterPro" id="IPR050982">
    <property type="entry name" value="Auxin_biosynth/cation_transpt"/>
</dbReference>
<dbReference type="KEGG" id="cari:FNU76_06820"/>
<evidence type="ECO:0000313" key="2">
    <source>
        <dbReference type="EMBL" id="QDQ26086.1"/>
    </source>
</evidence>
<dbReference type="GO" id="GO:0050660">
    <property type="term" value="F:flavin adenine dinucleotide binding"/>
    <property type="evidence" value="ECO:0007669"/>
    <property type="project" value="TreeGrafter"/>
</dbReference>
<dbReference type="GO" id="GO:0004497">
    <property type="term" value="F:monooxygenase activity"/>
    <property type="evidence" value="ECO:0007669"/>
    <property type="project" value="UniProtKB-KW"/>
</dbReference>
<dbReference type="InterPro" id="IPR036188">
    <property type="entry name" value="FAD/NAD-bd_sf"/>
</dbReference>
<dbReference type="EMBL" id="CP041730">
    <property type="protein sequence ID" value="QDQ26086.1"/>
    <property type="molecule type" value="Genomic_DNA"/>
</dbReference>
<dbReference type="Pfam" id="PF13738">
    <property type="entry name" value="Pyr_redox_3"/>
    <property type="match status" value="1"/>
</dbReference>
<organism evidence="2 3">
    <name type="scientific">Chitinimonas arctica</name>
    <dbReference type="NCBI Taxonomy" id="2594795"/>
    <lineage>
        <taxon>Bacteria</taxon>
        <taxon>Pseudomonadati</taxon>
        <taxon>Pseudomonadota</taxon>
        <taxon>Betaproteobacteria</taxon>
        <taxon>Neisseriales</taxon>
        <taxon>Chitinibacteraceae</taxon>
        <taxon>Chitinimonas</taxon>
    </lineage>
</organism>
<dbReference type="PRINTS" id="PR00368">
    <property type="entry name" value="FADPNR"/>
</dbReference>
<dbReference type="Gene3D" id="3.50.50.60">
    <property type="entry name" value="FAD/NAD(P)-binding domain"/>
    <property type="match status" value="1"/>
</dbReference>
<keyword evidence="2" id="KW-0503">Monooxygenase</keyword>
<keyword evidence="1" id="KW-0560">Oxidoreductase</keyword>
<sequence length="360" mass="39865">MESFDVIIIGAGQAGLAAGHYLQGTGYRFQILEAGERASGAWRGYYDSLTLFSPAKYSSLPGRAFPGDPDRYPKRDEVADYLEGYAAHFKLPIQYGRRVEAVQRNGERFMLRCADGSRFQASAVIVASGAFGTPYTPAIPGLDRFQGRQLHSGQYRNPADFTGKRVVVIGGANSGVQIAHELAPIAKVTLASRRPIKFFPQRILGLDFHFWLSLTRLERTRWLDDQSTPVLDDGSYQRAIKAGVPERRPMFREATENGVVWADGRHERVDALLFATGFRPHAPYLANLGVMEADGGLRQQNGIAIDVPGLYFVGLSKQRNFASATLRGVGPDAAYIVDRISLRLKLHPFAHRREAAIRTQ</sequence>
<proteinExistence type="predicted"/>
<accession>A0A516SD61</accession>
<dbReference type="Proteomes" id="UP000317550">
    <property type="component" value="Chromosome"/>
</dbReference>
<dbReference type="SUPFAM" id="SSF51905">
    <property type="entry name" value="FAD/NAD(P)-binding domain"/>
    <property type="match status" value="2"/>
</dbReference>